<gene>
    <name evidence="2" type="ORF">JQM67_10800</name>
</gene>
<name>A0ABS9CT16_9FIRM</name>
<dbReference type="Pfam" id="PF01261">
    <property type="entry name" value="AP_endonuc_2"/>
    <property type="match status" value="1"/>
</dbReference>
<dbReference type="PANTHER" id="PTHR12110:SF21">
    <property type="entry name" value="XYLOSE ISOMERASE-LIKE TIM BARREL DOMAIN-CONTAINING PROTEIN"/>
    <property type="match status" value="1"/>
</dbReference>
<dbReference type="EMBL" id="JAFBIT010000003">
    <property type="protein sequence ID" value="MCF2653089.1"/>
    <property type="molecule type" value="Genomic_DNA"/>
</dbReference>
<keyword evidence="2" id="KW-0413">Isomerase</keyword>
<protein>
    <submittedName>
        <fullName evidence="2">Sugar phosphate isomerase/epimerase</fullName>
    </submittedName>
</protein>
<feature type="domain" description="Xylose isomerase-like TIM barrel" evidence="1">
    <location>
        <begin position="40"/>
        <end position="279"/>
    </location>
</feature>
<accession>A0ABS9CT16</accession>
<sequence length="286" mass="32270">MLKTLDVSMLGLPHDLRTLAPLCRRHGIPALSAAGNLLEDAQAARETDAVLRDNGISWGLMPMPADFYSWELGDEAFEEALKALERRAAAAEALGIRYAYNHVWSSGPRPYDENFEWHVRRLRRVSRILHEHGIRYGLEFLGPHELQRLQPHPFIHTLAGILALADAADTPVGVAFDTFHWYCSSNGDRDALLYMEQHIDRLVMLHLNDAVAGVPYDEQHDLERRLPMETGIIDSREILARFASKGSDALYMIEPFEPGRTHFHALSAEDAVREAVEIFARVEGKS</sequence>
<dbReference type="InterPro" id="IPR036237">
    <property type="entry name" value="Xyl_isomerase-like_sf"/>
</dbReference>
<comment type="caution">
    <text evidence="2">The sequence shown here is derived from an EMBL/GenBank/DDBJ whole genome shotgun (WGS) entry which is preliminary data.</text>
</comment>
<dbReference type="SUPFAM" id="SSF51658">
    <property type="entry name" value="Xylose isomerase-like"/>
    <property type="match status" value="1"/>
</dbReference>
<dbReference type="Gene3D" id="3.20.20.150">
    <property type="entry name" value="Divalent-metal-dependent TIM barrel enzymes"/>
    <property type="match status" value="1"/>
</dbReference>
<dbReference type="PANTHER" id="PTHR12110">
    <property type="entry name" value="HYDROXYPYRUVATE ISOMERASE"/>
    <property type="match status" value="1"/>
</dbReference>
<keyword evidence="3" id="KW-1185">Reference proteome</keyword>
<reference evidence="2 3" key="1">
    <citation type="submission" date="2020-12" db="EMBL/GenBank/DDBJ databases">
        <title>Whole genome sequences of gut porcine anaerobes.</title>
        <authorList>
            <person name="Kubasova T."/>
            <person name="Jahodarova E."/>
            <person name="Rychlik I."/>
        </authorList>
    </citation>
    <scope>NUCLEOTIDE SEQUENCE [LARGE SCALE GENOMIC DNA]</scope>
    <source>
        <strain evidence="2 3">An867</strain>
    </source>
</reference>
<evidence type="ECO:0000313" key="3">
    <source>
        <dbReference type="Proteomes" id="UP001299220"/>
    </source>
</evidence>
<proteinExistence type="predicted"/>
<dbReference type="RefSeq" id="WP_235324113.1">
    <property type="nucleotide sequence ID" value="NZ_JAFBIT010000003.1"/>
</dbReference>
<organism evidence="2 3">
    <name type="scientific">Anaeromassilibacillus senegalensis</name>
    <dbReference type="NCBI Taxonomy" id="1673717"/>
    <lineage>
        <taxon>Bacteria</taxon>
        <taxon>Bacillati</taxon>
        <taxon>Bacillota</taxon>
        <taxon>Clostridia</taxon>
        <taxon>Eubacteriales</taxon>
        <taxon>Acutalibacteraceae</taxon>
        <taxon>Anaeromassilibacillus</taxon>
    </lineage>
</organism>
<evidence type="ECO:0000259" key="1">
    <source>
        <dbReference type="Pfam" id="PF01261"/>
    </source>
</evidence>
<dbReference type="InterPro" id="IPR013022">
    <property type="entry name" value="Xyl_isomerase-like_TIM-brl"/>
</dbReference>
<dbReference type="Proteomes" id="UP001299220">
    <property type="component" value="Unassembled WGS sequence"/>
</dbReference>
<dbReference type="GO" id="GO:0016853">
    <property type="term" value="F:isomerase activity"/>
    <property type="evidence" value="ECO:0007669"/>
    <property type="project" value="UniProtKB-KW"/>
</dbReference>
<evidence type="ECO:0000313" key="2">
    <source>
        <dbReference type="EMBL" id="MCF2653089.1"/>
    </source>
</evidence>
<dbReference type="InterPro" id="IPR050312">
    <property type="entry name" value="IolE/XylAMocC-like"/>
</dbReference>